<gene>
    <name evidence="2" type="ORF">NLS_LOCUS6035</name>
</gene>
<dbReference type="OrthoDB" id="5835249at2759"/>
<reference evidence="2 3" key="1">
    <citation type="submission" date="2018-08" db="EMBL/GenBank/DDBJ databases">
        <authorList>
            <person name="Laetsch R D."/>
            <person name="Stevens L."/>
            <person name="Kumar S."/>
            <person name="Blaxter L. M."/>
        </authorList>
    </citation>
    <scope>NUCLEOTIDE SEQUENCE [LARGE SCALE GENOMIC DNA]</scope>
</reference>
<proteinExistence type="predicted"/>
<evidence type="ECO:0000313" key="3">
    <source>
        <dbReference type="Proteomes" id="UP000277928"/>
    </source>
</evidence>
<feature type="compositionally biased region" description="Basic and acidic residues" evidence="1">
    <location>
        <begin position="72"/>
        <end position="85"/>
    </location>
</feature>
<name>A0A3P6TDB9_LITSI</name>
<accession>A0A3P6TDB9</accession>
<dbReference type="AlphaFoldDB" id="A0A3P6TDB9"/>
<organism evidence="2 3">
    <name type="scientific">Litomosoides sigmodontis</name>
    <name type="common">Filarial nematode worm</name>
    <dbReference type="NCBI Taxonomy" id="42156"/>
    <lineage>
        <taxon>Eukaryota</taxon>
        <taxon>Metazoa</taxon>
        <taxon>Ecdysozoa</taxon>
        <taxon>Nematoda</taxon>
        <taxon>Chromadorea</taxon>
        <taxon>Rhabditida</taxon>
        <taxon>Spirurina</taxon>
        <taxon>Spiruromorpha</taxon>
        <taxon>Filarioidea</taxon>
        <taxon>Onchocercidae</taxon>
        <taxon>Litomosoides</taxon>
    </lineage>
</organism>
<protein>
    <recommendedName>
        <fullName evidence="4">ALMS motif domain-containing protein</fullName>
    </recommendedName>
</protein>
<evidence type="ECO:0008006" key="4">
    <source>
        <dbReference type="Google" id="ProtNLM"/>
    </source>
</evidence>
<evidence type="ECO:0000313" key="2">
    <source>
        <dbReference type="EMBL" id="VDK83057.1"/>
    </source>
</evidence>
<feature type="region of interest" description="Disordered" evidence="1">
    <location>
        <begin position="72"/>
        <end position="93"/>
    </location>
</feature>
<dbReference type="OMA" id="MDREICA"/>
<dbReference type="EMBL" id="UYRX01000500">
    <property type="protein sequence ID" value="VDK83057.1"/>
    <property type="molecule type" value="Genomic_DNA"/>
</dbReference>
<dbReference type="Proteomes" id="UP000277928">
    <property type="component" value="Unassembled WGS sequence"/>
</dbReference>
<evidence type="ECO:0000256" key="1">
    <source>
        <dbReference type="SAM" id="MobiDB-lite"/>
    </source>
</evidence>
<sequence>MLTEETDLVAHLLEDNRKLRQLYLVEQKKALIERKRRITAEARLAAFLSKEVIERRERNSLYRSRLDHNLSVVDKAHNDSPKNDKNPSFTDSSHEDQIALLVMNNIRRYQKNISASGSYDGYKVSSACDMHGVNTAGSDGKTNLSHSMVSDEHTANSLKNKANSAQCSLKLLQDNLEKPESTKLSRFWLFIDRNGETKSSLPPPLNKRQQKQKEAFIRRSNERQILIREASVCRKELAAAKRKVAKQLLAGNAVNRNAVKVLSLMDREICAFPPQMMKHETARRVCKTREFQEKKKRRHEEYDAHINRLLAYCYSQVPYGFHRKY</sequence>
<keyword evidence="3" id="KW-1185">Reference proteome</keyword>